<dbReference type="PANTHER" id="PTHR40980:SF3">
    <property type="entry name" value="TONB-DEPENDENT RECEPTOR-LIKE BETA-BARREL DOMAIN-CONTAINING PROTEIN"/>
    <property type="match status" value="1"/>
</dbReference>
<organism evidence="1 2">
    <name type="scientific">Xanthomonas perforans</name>
    <dbReference type="NCBI Taxonomy" id="442694"/>
    <lineage>
        <taxon>Bacteria</taxon>
        <taxon>Pseudomonadati</taxon>
        <taxon>Pseudomonadota</taxon>
        <taxon>Gammaproteobacteria</taxon>
        <taxon>Lysobacterales</taxon>
        <taxon>Lysobacteraceae</taxon>
        <taxon>Xanthomonas</taxon>
    </lineage>
</organism>
<dbReference type="EMBL" id="JAAGYU010000538">
    <property type="protein sequence ID" value="NEL79324.1"/>
    <property type="molecule type" value="Genomic_DNA"/>
</dbReference>
<feature type="non-terminal residue" evidence="1">
    <location>
        <position position="300"/>
    </location>
</feature>
<keyword evidence="1" id="KW-0675">Receptor</keyword>
<sequence>LTPGAYVTAATQITNRPSSTYVLIPNDSRYQFSENRRERINGQAVAEFRPTETLTFTADALFAQNRLREQRSEQTNWFNRPFNQITFQQNSVIPNALFLQENENPVKDEGFEQQYRATKTQLQSYGLNAKWAFADNLTLNVDGYHALSKSTPDAPNGTSATLVSLGAPVIASHSVDFSSGFPVQMQTINDAIRGNANGTLDLGDLGTQIGRTNAATQNQRINGARADLGWDLGGSSRFDAGGSYTDSRMTSARVQTQQQLGDWGITDPGLVARLAGNAVKTFCLTCKFDHFNPGATGSSL</sequence>
<evidence type="ECO:0000313" key="2">
    <source>
        <dbReference type="Proteomes" id="UP000471082"/>
    </source>
</evidence>
<dbReference type="PANTHER" id="PTHR40980">
    <property type="entry name" value="PLUG DOMAIN-CONTAINING PROTEIN"/>
    <property type="match status" value="1"/>
</dbReference>
<proteinExistence type="predicted"/>
<protein>
    <submittedName>
        <fullName evidence="1">TonB-dependent receptor</fullName>
    </submittedName>
</protein>
<dbReference type="SUPFAM" id="SSF56935">
    <property type="entry name" value="Porins"/>
    <property type="match status" value="1"/>
</dbReference>
<feature type="non-terminal residue" evidence="1">
    <location>
        <position position="1"/>
    </location>
</feature>
<reference evidence="1 2" key="1">
    <citation type="submission" date="2019-11" db="EMBL/GenBank/DDBJ databases">
        <title>Genome-resolved metagenomics to study the prevalence of co-infection and intraspecific heterogeneity among plant pathogen metapopulations.</title>
        <authorList>
            <person name="Newberry E."/>
            <person name="Bhandari R."/>
            <person name="Kemble J."/>
            <person name="Sikora E."/>
            <person name="Potnis N."/>
        </authorList>
    </citation>
    <scope>NUCLEOTIDE SEQUENCE [LARGE SCALE GENOMIC DNA]</scope>
    <source>
        <strain evidence="1">Xp_Tom_Tuscaloosa_18b</strain>
    </source>
</reference>
<accession>A0A7X5SB38</accession>
<dbReference type="AlphaFoldDB" id="A0A7X5SB38"/>
<gene>
    <name evidence="1" type="ORF">G3W61_24220</name>
</gene>
<comment type="caution">
    <text evidence="1">The sequence shown here is derived from an EMBL/GenBank/DDBJ whole genome shotgun (WGS) entry which is preliminary data.</text>
</comment>
<name>A0A7X5SB38_XANPE</name>
<dbReference type="Proteomes" id="UP000471082">
    <property type="component" value="Unassembled WGS sequence"/>
</dbReference>
<evidence type="ECO:0000313" key="1">
    <source>
        <dbReference type="EMBL" id="NEL79324.1"/>
    </source>
</evidence>